<dbReference type="InterPro" id="IPR000782">
    <property type="entry name" value="FAS1_domain"/>
</dbReference>
<sequence>MISIKLNKNYLGLGLLLLGLVSCSEPWEDHAGVNDPNLTLNLSEAISQNAQTSEFGKLLAETGYDRVLAGSKTYTVFAPSNEAVAAVSADALSTAQARKQFVANHIALTAFSSVTQQDTVVIQMLSDKYLDFIDGSRVADARITDADNYTSNGLFHIIDKDLAPRKNIWEFIKERAATSDMSAYLLELNEFNLYTRDSVAKANAIPGMQADSLSNSYFTNVYNLNNEKNKYTFFLLDNESFSEETDRLRPYMNWPSEDTTTVYTNYFTTRDLAFHKAIARENLPDTLVSRFGVKVPLTEATIAEEIQLSNGVVYVMSKLEVPLETRLLTTTIQGENPFGFSQSDKRANTFYREKADPQGNVFFDIMVQNHRVPRFTIYYTASNLYTTTYKVYWRAINDIQTNTFQQRVSFGGFISPTDGSLQQPFAELPYTNVEPNTYEEVYIGEFFIDRQGRSALLVALQAANSAADGVNTLTLDYLKLVPVIK</sequence>
<dbReference type="PROSITE" id="PS51257">
    <property type="entry name" value="PROKAR_LIPOPROTEIN"/>
    <property type="match status" value="1"/>
</dbReference>
<comment type="caution">
    <text evidence="2">The sequence shown here is derived from an EMBL/GenBank/DDBJ whole genome shotgun (WGS) entry which is preliminary data.</text>
</comment>
<reference evidence="2 3" key="1">
    <citation type="submission" date="2021-11" db="EMBL/GenBank/DDBJ databases">
        <title>Seasonal and diel survey of microbial diversity of the Tyrrhenian coast.</title>
        <authorList>
            <person name="Gattoni G."/>
            <person name="Corral P."/>
        </authorList>
    </citation>
    <scope>NUCLEOTIDE SEQUENCE [LARGE SCALE GENOMIC DNA]</scope>
    <source>
        <strain evidence="2 3">Mr9</strain>
    </source>
</reference>
<dbReference type="InterPro" id="IPR036378">
    <property type="entry name" value="FAS1_dom_sf"/>
</dbReference>
<dbReference type="SUPFAM" id="SSF82153">
    <property type="entry name" value="FAS1 domain"/>
    <property type="match status" value="1"/>
</dbReference>
<dbReference type="PANTHER" id="PTHR10900:SF77">
    <property type="entry name" value="FI19380P1"/>
    <property type="match status" value="1"/>
</dbReference>
<dbReference type="InterPro" id="IPR050904">
    <property type="entry name" value="Adhesion/Biosynth-related"/>
</dbReference>
<protein>
    <submittedName>
        <fullName evidence="2">Fasciclin domain-containing protein</fullName>
    </submittedName>
</protein>
<gene>
    <name evidence="2" type="ORF">LLW17_08755</name>
</gene>
<dbReference type="PROSITE" id="PS50213">
    <property type="entry name" value="FAS1"/>
    <property type="match status" value="1"/>
</dbReference>
<proteinExistence type="predicted"/>
<accession>A0ABS8GS55</accession>
<dbReference type="EMBL" id="JAJGMW010000009">
    <property type="protein sequence ID" value="MCC4212805.1"/>
    <property type="molecule type" value="Genomic_DNA"/>
</dbReference>
<feature type="domain" description="FAS1" evidence="1">
    <location>
        <begin position="39"/>
        <end position="162"/>
    </location>
</feature>
<dbReference type="Pfam" id="PF02469">
    <property type="entry name" value="Fasciclin"/>
    <property type="match status" value="1"/>
</dbReference>
<dbReference type="Proteomes" id="UP001197770">
    <property type="component" value="Unassembled WGS sequence"/>
</dbReference>
<dbReference type="PANTHER" id="PTHR10900">
    <property type="entry name" value="PERIOSTIN-RELATED"/>
    <property type="match status" value="1"/>
</dbReference>
<evidence type="ECO:0000313" key="2">
    <source>
        <dbReference type="EMBL" id="MCC4212805.1"/>
    </source>
</evidence>
<organism evidence="2 3">
    <name type="scientific">Leeuwenhoekiella parthenopeia</name>
    <dbReference type="NCBI Taxonomy" id="2890320"/>
    <lineage>
        <taxon>Bacteria</taxon>
        <taxon>Pseudomonadati</taxon>
        <taxon>Bacteroidota</taxon>
        <taxon>Flavobacteriia</taxon>
        <taxon>Flavobacteriales</taxon>
        <taxon>Flavobacteriaceae</taxon>
        <taxon>Leeuwenhoekiella</taxon>
    </lineage>
</organism>
<name>A0ABS8GS55_9FLAO</name>
<keyword evidence="3" id="KW-1185">Reference proteome</keyword>
<evidence type="ECO:0000259" key="1">
    <source>
        <dbReference type="PROSITE" id="PS50213"/>
    </source>
</evidence>
<dbReference type="RefSeq" id="WP_228229876.1">
    <property type="nucleotide sequence ID" value="NZ_JAJGMW010000009.1"/>
</dbReference>
<dbReference type="Gene3D" id="2.30.180.10">
    <property type="entry name" value="FAS1 domain"/>
    <property type="match status" value="1"/>
</dbReference>
<dbReference type="SMART" id="SM00554">
    <property type="entry name" value="FAS1"/>
    <property type="match status" value="1"/>
</dbReference>
<evidence type="ECO:0000313" key="3">
    <source>
        <dbReference type="Proteomes" id="UP001197770"/>
    </source>
</evidence>